<dbReference type="InterPro" id="IPR005829">
    <property type="entry name" value="Sugar_transporter_CS"/>
</dbReference>
<dbReference type="PANTHER" id="PTHR23503">
    <property type="entry name" value="SOLUTE CARRIER FAMILY 2"/>
    <property type="match status" value="1"/>
</dbReference>
<feature type="transmembrane region" description="Helical" evidence="7">
    <location>
        <begin position="91"/>
        <end position="111"/>
    </location>
</feature>
<dbReference type="SUPFAM" id="SSF103473">
    <property type="entry name" value="MFS general substrate transporter"/>
    <property type="match status" value="1"/>
</dbReference>
<accession>A0A9N8VF68</accession>
<feature type="domain" description="Major facilitator superfamily (MFS) profile" evidence="8">
    <location>
        <begin position="11"/>
        <end position="488"/>
    </location>
</feature>
<evidence type="ECO:0000313" key="9">
    <source>
        <dbReference type="EMBL" id="CAG8448315.1"/>
    </source>
</evidence>
<evidence type="ECO:0000313" key="10">
    <source>
        <dbReference type="Proteomes" id="UP000789570"/>
    </source>
</evidence>
<evidence type="ECO:0000256" key="4">
    <source>
        <dbReference type="ARBA" id="ARBA00022692"/>
    </source>
</evidence>
<reference evidence="9" key="1">
    <citation type="submission" date="2021-06" db="EMBL/GenBank/DDBJ databases">
        <authorList>
            <person name="Kallberg Y."/>
            <person name="Tangrot J."/>
            <person name="Rosling A."/>
        </authorList>
    </citation>
    <scope>NUCLEOTIDE SEQUENCE</scope>
    <source>
        <strain evidence="9">UK204</strain>
    </source>
</reference>
<evidence type="ECO:0000256" key="3">
    <source>
        <dbReference type="ARBA" id="ARBA00022448"/>
    </source>
</evidence>
<dbReference type="Gene3D" id="1.20.1250.20">
    <property type="entry name" value="MFS general substrate transporter like domains"/>
    <property type="match status" value="1"/>
</dbReference>
<keyword evidence="6 7" id="KW-0472">Membrane</keyword>
<feature type="transmembrane region" description="Helical" evidence="7">
    <location>
        <begin position="398"/>
        <end position="423"/>
    </location>
</feature>
<evidence type="ECO:0000259" key="8">
    <source>
        <dbReference type="PROSITE" id="PS50850"/>
    </source>
</evidence>
<dbReference type="InterPro" id="IPR020846">
    <property type="entry name" value="MFS_dom"/>
</dbReference>
<comment type="subcellular location">
    <subcellularLocation>
        <location evidence="1">Membrane</location>
        <topology evidence="1">Multi-pass membrane protein</topology>
    </subcellularLocation>
</comment>
<dbReference type="InterPro" id="IPR005828">
    <property type="entry name" value="MFS_sugar_transport-like"/>
</dbReference>
<evidence type="ECO:0000256" key="1">
    <source>
        <dbReference type="ARBA" id="ARBA00004141"/>
    </source>
</evidence>
<evidence type="ECO:0000256" key="5">
    <source>
        <dbReference type="ARBA" id="ARBA00022989"/>
    </source>
</evidence>
<dbReference type="PROSITE" id="PS50850">
    <property type="entry name" value="MFS"/>
    <property type="match status" value="1"/>
</dbReference>
<feature type="transmembrane region" description="Helical" evidence="7">
    <location>
        <begin position="345"/>
        <end position="364"/>
    </location>
</feature>
<feature type="transmembrane region" description="Helical" evidence="7">
    <location>
        <begin position="62"/>
        <end position="79"/>
    </location>
</feature>
<evidence type="ECO:0000256" key="6">
    <source>
        <dbReference type="ARBA" id="ARBA00023136"/>
    </source>
</evidence>
<dbReference type="PROSITE" id="PS00216">
    <property type="entry name" value="SUGAR_TRANSPORT_1"/>
    <property type="match status" value="1"/>
</dbReference>
<dbReference type="InterPro" id="IPR003663">
    <property type="entry name" value="Sugar/inositol_transpt"/>
</dbReference>
<gene>
    <name evidence="9" type="ORF">FCALED_LOCUS1059</name>
</gene>
<keyword evidence="3" id="KW-0813">Transport</keyword>
<organism evidence="9 10">
    <name type="scientific">Funneliformis caledonium</name>
    <dbReference type="NCBI Taxonomy" id="1117310"/>
    <lineage>
        <taxon>Eukaryota</taxon>
        <taxon>Fungi</taxon>
        <taxon>Fungi incertae sedis</taxon>
        <taxon>Mucoromycota</taxon>
        <taxon>Glomeromycotina</taxon>
        <taxon>Glomeromycetes</taxon>
        <taxon>Glomerales</taxon>
        <taxon>Glomeraceae</taxon>
        <taxon>Funneliformis</taxon>
    </lineage>
</organism>
<dbReference type="Proteomes" id="UP000789570">
    <property type="component" value="Unassembled WGS sequence"/>
</dbReference>
<comment type="similarity">
    <text evidence="2">Belongs to the major facilitator superfamily. Sugar transporter (TC 2.A.1.1) family.</text>
</comment>
<dbReference type="GO" id="GO:0016020">
    <property type="term" value="C:membrane"/>
    <property type="evidence" value="ECO:0007669"/>
    <property type="project" value="UniProtKB-SubCell"/>
</dbReference>
<sequence length="505" mass="55450">MAELTFYLIFVSFAVVLGSLQFGYHIGELNTPKSAISCENIPSDGPYDGFLSPCIPMNEGEFSLLTSIFNLGGLVGALISPRVADNKGRRWTLMFNTIFLLLGPTTMGFSSSFTTLVFGRVISGIGSGVVSVVVPMYLAEVSPAEYRGTFGVMNQLGIVIGILFSQVQGLYLSYIPGWRIIILFASALSIVQMVFLGFATESPKYLVTTPGGYQSAKRALQRLRGRIDVEEELGGWRQVTSEEGLEGLISQQQEEDTLNSQQQSELSPQNVPEVDTVESPPVVFLARNTCSDDFSIWKFVTNLHYRPALKVLLFVQFTQQFSGINAVIFYSTTILSTILPTSSDLITVYISIMNMIMTIISAYLMDRAGRRTLLLYSISLMSLCSILLAFSITHELALLSSISIIGFVATFAIGLGPIPFLIIPEIVDTRAVATASSLGLSVNWISNFLVASLFLEGRVMLGGNVFYIFAAYLIIAYIIAIRILPETKAKTVEEVWRGWNGKFVK</sequence>
<evidence type="ECO:0000256" key="7">
    <source>
        <dbReference type="SAM" id="Phobius"/>
    </source>
</evidence>
<feature type="transmembrane region" description="Helical" evidence="7">
    <location>
        <begin position="7"/>
        <end position="27"/>
    </location>
</feature>
<proteinExistence type="inferred from homology"/>
<dbReference type="PRINTS" id="PR00171">
    <property type="entry name" value="SUGRTRNSPORT"/>
</dbReference>
<dbReference type="InterPro" id="IPR045263">
    <property type="entry name" value="GLUT"/>
</dbReference>
<feature type="transmembrane region" description="Helical" evidence="7">
    <location>
        <begin position="373"/>
        <end position="392"/>
    </location>
</feature>
<protein>
    <submittedName>
        <fullName evidence="9">420_t:CDS:1</fullName>
    </submittedName>
</protein>
<keyword evidence="10" id="KW-1185">Reference proteome</keyword>
<dbReference type="OrthoDB" id="4540492at2759"/>
<feature type="transmembrane region" description="Helical" evidence="7">
    <location>
        <begin position="461"/>
        <end position="480"/>
    </location>
</feature>
<evidence type="ECO:0000256" key="2">
    <source>
        <dbReference type="ARBA" id="ARBA00010992"/>
    </source>
</evidence>
<feature type="transmembrane region" description="Helical" evidence="7">
    <location>
        <begin position="311"/>
        <end position="339"/>
    </location>
</feature>
<feature type="transmembrane region" description="Helical" evidence="7">
    <location>
        <begin position="150"/>
        <end position="171"/>
    </location>
</feature>
<dbReference type="PROSITE" id="PS00217">
    <property type="entry name" value="SUGAR_TRANSPORT_2"/>
    <property type="match status" value="1"/>
</dbReference>
<keyword evidence="5 7" id="KW-1133">Transmembrane helix</keyword>
<dbReference type="PANTHER" id="PTHR23503:SF8">
    <property type="entry name" value="FACILITATED GLUCOSE TRANSPORTER PROTEIN 1"/>
    <property type="match status" value="1"/>
</dbReference>
<feature type="transmembrane region" description="Helical" evidence="7">
    <location>
        <begin position="435"/>
        <end position="455"/>
    </location>
</feature>
<dbReference type="AlphaFoldDB" id="A0A9N8VF68"/>
<feature type="transmembrane region" description="Helical" evidence="7">
    <location>
        <begin position="117"/>
        <end position="138"/>
    </location>
</feature>
<comment type="caution">
    <text evidence="9">The sequence shown here is derived from an EMBL/GenBank/DDBJ whole genome shotgun (WGS) entry which is preliminary data.</text>
</comment>
<dbReference type="EMBL" id="CAJVPQ010000125">
    <property type="protein sequence ID" value="CAG8448315.1"/>
    <property type="molecule type" value="Genomic_DNA"/>
</dbReference>
<dbReference type="InterPro" id="IPR036259">
    <property type="entry name" value="MFS_trans_sf"/>
</dbReference>
<dbReference type="Pfam" id="PF00083">
    <property type="entry name" value="Sugar_tr"/>
    <property type="match status" value="2"/>
</dbReference>
<feature type="transmembrane region" description="Helical" evidence="7">
    <location>
        <begin position="177"/>
        <end position="199"/>
    </location>
</feature>
<dbReference type="GO" id="GO:0015149">
    <property type="term" value="F:hexose transmembrane transporter activity"/>
    <property type="evidence" value="ECO:0007669"/>
    <property type="project" value="TreeGrafter"/>
</dbReference>
<keyword evidence="4 7" id="KW-0812">Transmembrane</keyword>
<name>A0A9N8VF68_9GLOM</name>